<protein>
    <submittedName>
        <fullName evidence="2">FMN-linked oxidoreductase</fullName>
    </submittedName>
</protein>
<name>A0A319CWG4_9EURO</name>
<dbReference type="Pfam" id="PF00724">
    <property type="entry name" value="Oxidored_FMN"/>
    <property type="match status" value="2"/>
</dbReference>
<dbReference type="PANTHER" id="PTHR22893:SF91">
    <property type="entry name" value="NADPH DEHYDROGENASE 2-RELATED"/>
    <property type="match status" value="1"/>
</dbReference>
<sequence>MSQLFQPLKVGRMSLKHRIALAPMTRLRADTQHTPLPITQIAAWQQITSAVHARGSYIYLQLWALGRTANPTYLTQTGYDLISSSDVPFTSQFSGETHYPRAMSEKEIEDAIGEYAVAARNAMAAGFDGVEVHGANGYLIDQFLQEGTNRRRDWWGGNVENRSRFAVEVVRAVVDVVGGKRTAVRLSPWGRFQGMGMEGGMVGEQFRDLVRRLRGFGLGYLHLVESERKDEGEGLGELVDVYGGAGPVVVAGGYDGEKAERALQGEYKGRDVVVAFARPFIGNPDLVDRVRRGVPLVGFSEEGVYGQEEKGYSDYPFHEGFGGGEGARL</sequence>
<dbReference type="InterPro" id="IPR045247">
    <property type="entry name" value="Oye-like"/>
</dbReference>
<dbReference type="OrthoDB" id="276546at2759"/>
<keyword evidence="3" id="KW-1185">Reference proteome</keyword>
<evidence type="ECO:0000313" key="2">
    <source>
        <dbReference type="EMBL" id="PYH89625.1"/>
    </source>
</evidence>
<gene>
    <name evidence="2" type="ORF">BO71DRAFT_487787</name>
</gene>
<dbReference type="GO" id="GO:0010181">
    <property type="term" value="F:FMN binding"/>
    <property type="evidence" value="ECO:0007669"/>
    <property type="project" value="InterPro"/>
</dbReference>
<dbReference type="Proteomes" id="UP000247810">
    <property type="component" value="Unassembled WGS sequence"/>
</dbReference>
<dbReference type="SUPFAM" id="SSF51395">
    <property type="entry name" value="FMN-linked oxidoreductases"/>
    <property type="match status" value="1"/>
</dbReference>
<dbReference type="PANTHER" id="PTHR22893">
    <property type="entry name" value="NADH OXIDOREDUCTASE-RELATED"/>
    <property type="match status" value="1"/>
</dbReference>
<proteinExistence type="predicted"/>
<reference evidence="2 3" key="1">
    <citation type="submission" date="2018-02" db="EMBL/GenBank/DDBJ databases">
        <title>The genomes of Aspergillus section Nigri reveals drivers in fungal speciation.</title>
        <authorList>
            <consortium name="DOE Joint Genome Institute"/>
            <person name="Vesth T.C."/>
            <person name="Nybo J."/>
            <person name="Theobald S."/>
            <person name="Brandl J."/>
            <person name="Frisvad J.C."/>
            <person name="Nielsen K.F."/>
            <person name="Lyhne E.K."/>
            <person name="Kogle M.E."/>
            <person name="Kuo A."/>
            <person name="Riley R."/>
            <person name="Clum A."/>
            <person name="Nolan M."/>
            <person name="Lipzen A."/>
            <person name="Salamov A."/>
            <person name="Henrissat B."/>
            <person name="Wiebenga A."/>
            <person name="De vries R.P."/>
            <person name="Grigoriev I.V."/>
            <person name="Mortensen U.H."/>
            <person name="Andersen M.R."/>
            <person name="Baker S.E."/>
        </authorList>
    </citation>
    <scope>NUCLEOTIDE SEQUENCE [LARGE SCALE GENOMIC DNA]</scope>
    <source>
        <strain evidence="2 3">CBS 707.79</strain>
    </source>
</reference>
<feature type="domain" description="NADH:flavin oxidoreductase/NADH oxidase N-terminal" evidence="1">
    <location>
        <begin position="40"/>
        <end position="295"/>
    </location>
</feature>
<evidence type="ECO:0000259" key="1">
    <source>
        <dbReference type="Pfam" id="PF00724"/>
    </source>
</evidence>
<evidence type="ECO:0000313" key="3">
    <source>
        <dbReference type="Proteomes" id="UP000247810"/>
    </source>
</evidence>
<dbReference type="EMBL" id="KZ826020">
    <property type="protein sequence ID" value="PYH89625.1"/>
    <property type="molecule type" value="Genomic_DNA"/>
</dbReference>
<dbReference type="GO" id="GO:0003959">
    <property type="term" value="F:NADPH dehydrogenase activity"/>
    <property type="evidence" value="ECO:0007669"/>
    <property type="project" value="TreeGrafter"/>
</dbReference>
<feature type="domain" description="NADH:flavin oxidoreductase/NADH oxidase N-terminal" evidence="1">
    <location>
        <begin position="3"/>
        <end position="31"/>
    </location>
</feature>
<dbReference type="InterPro" id="IPR001155">
    <property type="entry name" value="OxRdtase_FMN_N"/>
</dbReference>
<organism evidence="2 3">
    <name type="scientific">Aspergillus ellipticus CBS 707.79</name>
    <dbReference type="NCBI Taxonomy" id="1448320"/>
    <lineage>
        <taxon>Eukaryota</taxon>
        <taxon>Fungi</taxon>
        <taxon>Dikarya</taxon>
        <taxon>Ascomycota</taxon>
        <taxon>Pezizomycotina</taxon>
        <taxon>Eurotiomycetes</taxon>
        <taxon>Eurotiomycetidae</taxon>
        <taxon>Eurotiales</taxon>
        <taxon>Aspergillaceae</taxon>
        <taxon>Aspergillus</taxon>
        <taxon>Aspergillus subgen. Circumdati</taxon>
    </lineage>
</organism>
<dbReference type="AlphaFoldDB" id="A0A319CWG4"/>
<dbReference type="STRING" id="1448320.A0A319CWG4"/>
<dbReference type="InterPro" id="IPR013785">
    <property type="entry name" value="Aldolase_TIM"/>
</dbReference>
<dbReference type="VEuPathDB" id="FungiDB:BO71DRAFT_487787"/>
<accession>A0A319CWG4</accession>
<dbReference type="Gene3D" id="3.20.20.70">
    <property type="entry name" value="Aldolase class I"/>
    <property type="match status" value="2"/>
</dbReference>